<evidence type="ECO:0000313" key="1">
    <source>
        <dbReference type="EMBL" id="ACA59231.1"/>
    </source>
</evidence>
<organism evidence="1 2">
    <name type="scientific">Desulforudis audaxviator (strain MP104C)</name>
    <dbReference type="NCBI Taxonomy" id="477974"/>
    <lineage>
        <taxon>Bacteria</taxon>
        <taxon>Bacillati</taxon>
        <taxon>Bacillota</taxon>
        <taxon>Clostridia</taxon>
        <taxon>Thermoanaerobacterales</taxon>
        <taxon>Candidatus Desulforudaceae</taxon>
        <taxon>Candidatus Desulforudis</taxon>
    </lineage>
</organism>
<evidence type="ECO:0000313" key="2">
    <source>
        <dbReference type="Proteomes" id="UP000008544"/>
    </source>
</evidence>
<reference evidence="2" key="1">
    <citation type="submission" date="2007-10" db="EMBL/GenBank/DDBJ databases">
        <title>Complete sequence of chromosome of Desulforudis audaxviator MP104C.</title>
        <authorList>
            <person name="Copeland A."/>
            <person name="Lucas S."/>
            <person name="Lapidus A."/>
            <person name="Barry K."/>
            <person name="Glavina del Rio T."/>
            <person name="Dalin E."/>
            <person name="Tice H."/>
            <person name="Bruce D."/>
            <person name="Pitluck S."/>
            <person name="Lowry S.R."/>
            <person name="Larimer F."/>
            <person name="Land M.L."/>
            <person name="Hauser L."/>
            <person name="Kyrpides N."/>
            <person name="Ivanova N.N."/>
            <person name="Richardson P."/>
        </authorList>
    </citation>
    <scope>NUCLEOTIDE SEQUENCE [LARGE SCALE GENOMIC DNA]</scope>
    <source>
        <strain evidence="2">MP104C</strain>
    </source>
</reference>
<protein>
    <submittedName>
        <fullName evidence="1">Uncharacterized protein</fullName>
    </submittedName>
</protein>
<dbReference type="KEGG" id="dau:Daud_0701"/>
<dbReference type="HOGENOM" id="CLU_823158_0_0_9"/>
<keyword evidence="2" id="KW-1185">Reference proteome</keyword>
<gene>
    <name evidence="1" type="ordered locus">Daud_0701</name>
</gene>
<reference evidence="1 2" key="2">
    <citation type="journal article" date="2008" name="Science">
        <title>Environmental genomics reveals a single-species ecosystem deep within Earth.</title>
        <authorList>
            <person name="Chivian D."/>
            <person name="Brodie E.L."/>
            <person name="Alm E.J."/>
            <person name="Culley D.E."/>
            <person name="Dehal P.S."/>
            <person name="Desantis T.Z."/>
            <person name="Gihring T.M."/>
            <person name="Lapidus A."/>
            <person name="Lin L.H."/>
            <person name="Lowry S.R."/>
            <person name="Moser D.P."/>
            <person name="Richardson P.M."/>
            <person name="Southam G."/>
            <person name="Wanger G."/>
            <person name="Pratt L.M."/>
            <person name="Andersen G.L."/>
            <person name="Hazen T.C."/>
            <person name="Brockman F.J."/>
            <person name="Arkin A.P."/>
            <person name="Onstott T.C."/>
        </authorList>
    </citation>
    <scope>NUCLEOTIDE SEQUENCE [LARGE SCALE GENOMIC DNA]</scope>
    <source>
        <strain evidence="1 2">MP104C</strain>
    </source>
</reference>
<dbReference type="EMBL" id="CP000860">
    <property type="protein sequence ID" value="ACA59231.1"/>
    <property type="molecule type" value="Genomic_DNA"/>
</dbReference>
<sequence>MRPLWQSTKQPDACMLIYPRVSHRGIPAKFDLVCRILGGLVEFVGQTCRCKVVAMRELPCVTGKDVQDLTPTTNPIREPLLDFLNQLSEINDTLTRLESLLNQARELLADLPAGTSTGIPLNVCDLAGGGVPVTFTPRASVAQEEEYRAIVDDLVQKQSAWSVAQAYDAFGTFLYDTAGFFFFENQDKLQARNIAGKLGPISSREGWLRAVREYYRRDSRQVLGCIRRLAPELGIIEKTNRRQINLVAWYKAASEVRQAIVHTSSAIRPARVWRLPKPIMELLSEHFPGRHEPTGYVLTLSAGDARNALLTFAEYGYLIFKCLSRSNGYDWQIPGPD</sequence>
<proteinExistence type="predicted"/>
<accession>B1I2G6</accession>
<dbReference type="AlphaFoldDB" id="B1I2G6"/>
<name>B1I2G6_DESAP</name>
<dbReference type="Proteomes" id="UP000008544">
    <property type="component" value="Chromosome"/>
</dbReference>